<protein>
    <submittedName>
        <fullName evidence="3">DinB family protein</fullName>
    </submittedName>
    <submittedName>
        <fullName evidence="2">Putative damage-inducible protein DinB</fullName>
    </submittedName>
</protein>
<evidence type="ECO:0000313" key="2">
    <source>
        <dbReference type="EMBL" id="PSL36646.1"/>
    </source>
</evidence>
<dbReference type="Proteomes" id="UP000268291">
    <property type="component" value="Unassembled WGS sequence"/>
</dbReference>
<name>A0A2P8GRQ0_9MICO</name>
<evidence type="ECO:0000313" key="3">
    <source>
        <dbReference type="EMBL" id="RUQ84169.1"/>
    </source>
</evidence>
<comment type="caution">
    <text evidence="2">The sequence shown here is derived from an EMBL/GenBank/DDBJ whole genome shotgun (WGS) entry which is preliminary data.</text>
</comment>
<dbReference type="OrthoDB" id="4548523at2"/>
<dbReference type="InterPro" id="IPR007061">
    <property type="entry name" value="MST-like"/>
</dbReference>
<dbReference type="Gene3D" id="1.20.120.450">
    <property type="entry name" value="dinb family like domain"/>
    <property type="match status" value="1"/>
</dbReference>
<dbReference type="InterPro" id="IPR034660">
    <property type="entry name" value="DinB/YfiT-like"/>
</dbReference>
<feature type="region of interest" description="Disordered" evidence="1">
    <location>
        <begin position="1"/>
        <end position="22"/>
    </location>
</feature>
<dbReference type="Pfam" id="PF04978">
    <property type="entry name" value="MST"/>
    <property type="match status" value="1"/>
</dbReference>
<dbReference type="EMBL" id="PYAU01000001">
    <property type="protein sequence ID" value="PSL36646.1"/>
    <property type="molecule type" value="Genomic_DNA"/>
</dbReference>
<organism evidence="2 4">
    <name type="scientific">Labedella gwakjiensis</name>
    <dbReference type="NCBI Taxonomy" id="390269"/>
    <lineage>
        <taxon>Bacteria</taxon>
        <taxon>Bacillati</taxon>
        <taxon>Actinomycetota</taxon>
        <taxon>Actinomycetes</taxon>
        <taxon>Micrococcales</taxon>
        <taxon>Microbacteriaceae</taxon>
        <taxon>Labedella</taxon>
    </lineage>
</organism>
<sequence length="173" mass="19209">MTSSTGALPEDTRPEPPERGGERETIEGFLDFLRASVVYKATGLSDADAARRVLPSLTTVSGLIRHLADVERSWFREAMAGEADVPSRWSEEDRDGEFRVTEHDTLAEVVADYEAACAESRTVAARFDLDDPSAGRDGRYHLRWILVHMIEETGRHCGHIDILRELLDGAVGE</sequence>
<dbReference type="Proteomes" id="UP000241203">
    <property type="component" value="Unassembled WGS sequence"/>
</dbReference>
<reference evidence="3 5" key="2">
    <citation type="submission" date="2018-12" db="EMBL/GenBank/DDBJ databases">
        <authorList>
            <person name="hu s."/>
            <person name="Xu Y."/>
            <person name="Xu B."/>
            <person name="Li F."/>
        </authorList>
    </citation>
    <scope>NUCLEOTIDE SEQUENCE [LARGE SCALE GENOMIC DNA]</scope>
    <source>
        <strain evidence="3 5">KSW2-17</strain>
    </source>
</reference>
<dbReference type="SUPFAM" id="SSF109854">
    <property type="entry name" value="DinB/YfiT-like putative metalloenzymes"/>
    <property type="match status" value="1"/>
</dbReference>
<dbReference type="AlphaFoldDB" id="A0A2P8GRQ0"/>
<dbReference type="EMBL" id="RZGY01000003">
    <property type="protein sequence ID" value="RUQ84169.1"/>
    <property type="molecule type" value="Genomic_DNA"/>
</dbReference>
<proteinExistence type="predicted"/>
<feature type="compositionally biased region" description="Basic and acidic residues" evidence="1">
    <location>
        <begin position="10"/>
        <end position="22"/>
    </location>
</feature>
<gene>
    <name evidence="2" type="ORF">CLV49_0243</name>
    <name evidence="3" type="ORF">ELQ93_15200</name>
</gene>
<evidence type="ECO:0000256" key="1">
    <source>
        <dbReference type="SAM" id="MobiDB-lite"/>
    </source>
</evidence>
<accession>A0A2P8GRQ0</accession>
<evidence type="ECO:0000313" key="4">
    <source>
        <dbReference type="Proteomes" id="UP000241203"/>
    </source>
</evidence>
<evidence type="ECO:0000313" key="5">
    <source>
        <dbReference type="Proteomes" id="UP000268291"/>
    </source>
</evidence>
<reference evidence="2 4" key="1">
    <citation type="submission" date="2018-03" db="EMBL/GenBank/DDBJ databases">
        <title>Genomic Encyclopedia of Archaeal and Bacterial Type Strains, Phase II (KMG-II): from individual species to whole genera.</title>
        <authorList>
            <person name="Goeker M."/>
        </authorList>
    </citation>
    <scope>NUCLEOTIDE SEQUENCE [LARGE SCALE GENOMIC DNA]</scope>
    <source>
        <strain evidence="2 4">DSM 21548</strain>
    </source>
</reference>
<keyword evidence="5" id="KW-1185">Reference proteome</keyword>
<dbReference type="RefSeq" id="WP_106564808.1">
    <property type="nucleotide sequence ID" value="NZ_PYAU01000001.1"/>
</dbReference>